<evidence type="ECO:0000313" key="3">
    <source>
        <dbReference type="Proteomes" id="UP000759537"/>
    </source>
</evidence>
<dbReference type="Proteomes" id="UP000759537">
    <property type="component" value="Unassembled WGS sequence"/>
</dbReference>
<dbReference type="EMBL" id="WHVB01000036">
    <property type="protein sequence ID" value="KAF8467481.1"/>
    <property type="molecule type" value="Genomic_DNA"/>
</dbReference>
<feature type="compositionally biased region" description="Polar residues" evidence="1">
    <location>
        <begin position="17"/>
        <end position="30"/>
    </location>
</feature>
<keyword evidence="3" id="KW-1185">Reference proteome</keyword>
<evidence type="ECO:0000313" key="2">
    <source>
        <dbReference type="EMBL" id="KAF8467481.1"/>
    </source>
</evidence>
<organism evidence="2 3">
    <name type="scientific">Russula ochroleuca</name>
    <dbReference type="NCBI Taxonomy" id="152965"/>
    <lineage>
        <taxon>Eukaryota</taxon>
        <taxon>Fungi</taxon>
        <taxon>Dikarya</taxon>
        <taxon>Basidiomycota</taxon>
        <taxon>Agaricomycotina</taxon>
        <taxon>Agaricomycetes</taxon>
        <taxon>Russulales</taxon>
        <taxon>Russulaceae</taxon>
        <taxon>Russula</taxon>
    </lineage>
</organism>
<evidence type="ECO:0000256" key="1">
    <source>
        <dbReference type="SAM" id="MobiDB-lite"/>
    </source>
</evidence>
<gene>
    <name evidence="2" type="ORF">DFH94DRAFT_685901</name>
</gene>
<proteinExistence type="predicted"/>
<feature type="region of interest" description="Disordered" evidence="1">
    <location>
        <begin position="1"/>
        <end position="30"/>
    </location>
</feature>
<accession>A0A9P5MP26</accession>
<protein>
    <submittedName>
        <fullName evidence="2">Uncharacterized protein</fullName>
    </submittedName>
</protein>
<sequence length="203" mass="21811">MGLPYPTTRPGLLPTSGDGTQPTGTRGSSTIRQAVVPLRDDRRSLDAVASTMPLDALFINFVVNELRTRKNGLSRTNQRYRRRSPSCSQSLRALRGEARRLSFGGVDWHGVAQDGRGAGHTFSDATTNPSAEPRLLLLMGSAIGSLDGRHVTFAAAPRGIASVSKPDENVQMRNADTYLSGSLRDPERVIPLKGGLQGARESS</sequence>
<reference evidence="2" key="1">
    <citation type="submission" date="2019-10" db="EMBL/GenBank/DDBJ databases">
        <authorList>
            <consortium name="DOE Joint Genome Institute"/>
            <person name="Kuo A."/>
            <person name="Miyauchi S."/>
            <person name="Kiss E."/>
            <person name="Drula E."/>
            <person name="Kohler A."/>
            <person name="Sanchez-Garcia M."/>
            <person name="Andreopoulos B."/>
            <person name="Barry K.W."/>
            <person name="Bonito G."/>
            <person name="Buee M."/>
            <person name="Carver A."/>
            <person name="Chen C."/>
            <person name="Cichocki N."/>
            <person name="Clum A."/>
            <person name="Culley D."/>
            <person name="Crous P.W."/>
            <person name="Fauchery L."/>
            <person name="Girlanda M."/>
            <person name="Hayes R."/>
            <person name="Keri Z."/>
            <person name="LaButti K."/>
            <person name="Lipzen A."/>
            <person name="Lombard V."/>
            <person name="Magnuson J."/>
            <person name="Maillard F."/>
            <person name="Morin E."/>
            <person name="Murat C."/>
            <person name="Nolan M."/>
            <person name="Ohm R."/>
            <person name="Pangilinan J."/>
            <person name="Pereira M."/>
            <person name="Perotto S."/>
            <person name="Peter M."/>
            <person name="Riley R."/>
            <person name="Sitrit Y."/>
            <person name="Stielow B."/>
            <person name="Szollosi G."/>
            <person name="Zifcakova L."/>
            <person name="Stursova M."/>
            <person name="Spatafora J.W."/>
            <person name="Tedersoo L."/>
            <person name="Vaario L.-M."/>
            <person name="Yamada A."/>
            <person name="Yan M."/>
            <person name="Wang P."/>
            <person name="Xu J."/>
            <person name="Bruns T."/>
            <person name="Baldrian P."/>
            <person name="Vilgalys R."/>
            <person name="Henrissat B."/>
            <person name="Grigoriev I.V."/>
            <person name="Hibbett D."/>
            <person name="Nagy L.G."/>
            <person name="Martin F.M."/>
        </authorList>
    </citation>
    <scope>NUCLEOTIDE SEQUENCE</scope>
    <source>
        <strain evidence="2">Prilba</strain>
    </source>
</reference>
<dbReference type="AlphaFoldDB" id="A0A9P5MP26"/>
<reference evidence="2" key="2">
    <citation type="journal article" date="2020" name="Nat. Commun.">
        <title>Large-scale genome sequencing of mycorrhizal fungi provides insights into the early evolution of symbiotic traits.</title>
        <authorList>
            <person name="Miyauchi S."/>
            <person name="Kiss E."/>
            <person name="Kuo A."/>
            <person name="Drula E."/>
            <person name="Kohler A."/>
            <person name="Sanchez-Garcia M."/>
            <person name="Morin E."/>
            <person name="Andreopoulos B."/>
            <person name="Barry K.W."/>
            <person name="Bonito G."/>
            <person name="Buee M."/>
            <person name="Carver A."/>
            <person name="Chen C."/>
            <person name="Cichocki N."/>
            <person name="Clum A."/>
            <person name="Culley D."/>
            <person name="Crous P.W."/>
            <person name="Fauchery L."/>
            <person name="Girlanda M."/>
            <person name="Hayes R.D."/>
            <person name="Keri Z."/>
            <person name="LaButti K."/>
            <person name="Lipzen A."/>
            <person name="Lombard V."/>
            <person name="Magnuson J."/>
            <person name="Maillard F."/>
            <person name="Murat C."/>
            <person name="Nolan M."/>
            <person name="Ohm R.A."/>
            <person name="Pangilinan J."/>
            <person name="Pereira M.F."/>
            <person name="Perotto S."/>
            <person name="Peter M."/>
            <person name="Pfister S."/>
            <person name="Riley R."/>
            <person name="Sitrit Y."/>
            <person name="Stielow J.B."/>
            <person name="Szollosi G."/>
            <person name="Zifcakova L."/>
            <person name="Stursova M."/>
            <person name="Spatafora J.W."/>
            <person name="Tedersoo L."/>
            <person name="Vaario L.M."/>
            <person name="Yamada A."/>
            <person name="Yan M."/>
            <person name="Wang P."/>
            <person name="Xu J."/>
            <person name="Bruns T."/>
            <person name="Baldrian P."/>
            <person name="Vilgalys R."/>
            <person name="Dunand C."/>
            <person name="Henrissat B."/>
            <person name="Grigoriev I.V."/>
            <person name="Hibbett D."/>
            <person name="Nagy L.G."/>
            <person name="Martin F.M."/>
        </authorList>
    </citation>
    <scope>NUCLEOTIDE SEQUENCE</scope>
    <source>
        <strain evidence="2">Prilba</strain>
    </source>
</reference>
<comment type="caution">
    <text evidence="2">The sequence shown here is derived from an EMBL/GenBank/DDBJ whole genome shotgun (WGS) entry which is preliminary data.</text>
</comment>
<name>A0A9P5MP26_9AGAM</name>